<dbReference type="AlphaFoldDB" id="A0A0N5CEW2"/>
<evidence type="ECO:0000313" key="3">
    <source>
        <dbReference type="WBParaSite" id="SPAL_0001639900.1"/>
    </source>
</evidence>
<evidence type="ECO:0000313" key="2">
    <source>
        <dbReference type="Proteomes" id="UP000046392"/>
    </source>
</evidence>
<proteinExistence type="predicted"/>
<keyword evidence="2" id="KW-1185">Reference proteome</keyword>
<feature type="region of interest" description="Disordered" evidence="1">
    <location>
        <begin position="30"/>
        <end position="50"/>
    </location>
</feature>
<protein>
    <submittedName>
        <fullName evidence="3">BESS domain-containing protein</fullName>
    </submittedName>
</protein>
<sequence>MDPNLLPKWRQRRLLCKKKMYGHDFVRHSLSNEKNDNENDNNEGILEDEGTLNYLPNPESYLKRKSTNLPDHTTKEDTDDDRLVHFLTKFLKIIEEEKISDQIASKLLFLFVSYFLPKEKKCPETIEDCRSFIKNRVPEVSSISNEVEEHDIDEG</sequence>
<accession>A0A0N5CEW2</accession>
<dbReference type="Proteomes" id="UP000046392">
    <property type="component" value="Unplaced"/>
</dbReference>
<name>A0A0N5CEW2_STREA</name>
<reference evidence="3" key="1">
    <citation type="submission" date="2017-02" db="UniProtKB">
        <authorList>
            <consortium name="WormBaseParasite"/>
        </authorList>
    </citation>
    <scope>IDENTIFICATION</scope>
</reference>
<organism evidence="2 3">
    <name type="scientific">Strongyloides papillosus</name>
    <name type="common">Intestinal threadworm</name>
    <dbReference type="NCBI Taxonomy" id="174720"/>
    <lineage>
        <taxon>Eukaryota</taxon>
        <taxon>Metazoa</taxon>
        <taxon>Ecdysozoa</taxon>
        <taxon>Nematoda</taxon>
        <taxon>Chromadorea</taxon>
        <taxon>Rhabditida</taxon>
        <taxon>Tylenchina</taxon>
        <taxon>Panagrolaimomorpha</taxon>
        <taxon>Strongyloidoidea</taxon>
        <taxon>Strongyloididae</taxon>
        <taxon>Strongyloides</taxon>
    </lineage>
</organism>
<evidence type="ECO:0000256" key="1">
    <source>
        <dbReference type="SAM" id="MobiDB-lite"/>
    </source>
</evidence>
<feature type="compositionally biased region" description="Acidic residues" evidence="1">
    <location>
        <begin position="38"/>
        <end position="50"/>
    </location>
</feature>
<dbReference type="WBParaSite" id="SPAL_0001639900.1">
    <property type="protein sequence ID" value="SPAL_0001639900.1"/>
    <property type="gene ID" value="SPAL_0001639900"/>
</dbReference>